<gene>
    <name evidence="5" type="ORF">PAUR_b0553</name>
</gene>
<keyword evidence="6" id="KW-1185">Reference proteome</keyword>
<comment type="caution">
    <text evidence="5">The sequence shown here is derived from an EMBL/GenBank/DDBJ whole genome shotgun (WGS) entry which is preliminary data.</text>
</comment>
<dbReference type="PROSITE" id="PS01124">
    <property type="entry name" value="HTH_ARAC_FAMILY_2"/>
    <property type="match status" value="1"/>
</dbReference>
<proteinExistence type="predicted"/>
<dbReference type="InterPro" id="IPR020449">
    <property type="entry name" value="Tscrpt_reg_AraC-type_HTH"/>
</dbReference>
<evidence type="ECO:0000256" key="1">
    <source>
        <dbReference type="ARBA" id="ARBA00023015"/>
    </source>
</evidence>
<dbReference type="PROSITE" id="PS00041">
    <property type="entry name" value="HTH_ARAC_FAMILY_1"/>
    <property type="match status" value="1"/>
</dbReference>
<evidence type="ECO:0000313" key="5">
    <source>
        <dbReference type="EMBL" id="MBE0370500.1"/>
    </source>
</evidence>
<dbReference type="PRINTS" id="PR00032">
    <property type="entry name" value="HTHARAC"/>
</dbReference>
<sequence>MKDNELYKDNELTLSKLADATGVSSHMLSELLNVHMQTNFYELVNRYRLECAIGMLQVEATSSSIIDIALSAGFNNKNTFYRVFKEKMGVTPSAYRSRNRKMAS</sequence>
<dbReference type="InterPro" id="IPR018062">
    <property type="entry name" value="HTH_AraC-typ_CS"/>
</dbReference>
<protein>
    <recommendedName>
        <fullName evidence="4">HTH araC/xylS-type domain-containing protein</fullName>
    </recommendedName>
</protein>
<dbReference type="InterPro" id="IPR009057">
    <property type="entry name" value="Homeodomain-like_sf"/>
</dbReference>
<feature type="domain" description="HTH araC/xylS-type" evidence="4">
    <location>
        <begin position="1"/>
        <end position="98"/>
    </location>
</feature>
<keyword evidence="1" id="KW-0805">Transcription regulation</keyword>
<organism evidence="5 6">
    <name type="scientific">Pseudoalteromonas aurantia 208</name>
    <dbReference type="NCBI Taxonomy" id="1314867"/>
    <lineage>
        <taxon>Bacteria</taxon>
        <taxon>Pseudomonadati</taxon>
        <taxon>Pseudomonadota</taxon>
        <taxon>Gammaproteobacteria</taxon>
        <taxon>Alteromonadales</taxon>
        <taxon>Pseudoalteromonadaceae</taxon>
        <taxon>Pseudoalteromonas</taxon>
    </lineage>
</organism>
<evidence type="ECO:0000256" key="2">
    <source>
        <dbReference type="ARBA" id="ARBA00023125"/>
    </source>
</evidence>
<dbReference type="Proteomes" id="UP000615755">
    <property type="component" value="Unassembled WGS sequence"/>
</dbReference>
<dbReference type="EMBL" id="AQGV01000015">
    <property type="protein sequence ID" value="MBE0370500.1"/>
    <property type="molecule type" value="Genomic_DNA"/>
</dbReference>
<keyword evidence="2" id="KW-0238">DNA-binding</keyword>
<dbReference type="SUPFAM" id="SSF46689">
    <property type="entry name" value="Homeodomain-like"/>
    <property type="match status" value="1"/>
</dbReference>
<evidence type="ECO:0000259" key="4">
    <source>
        <dbReference type="PROSITE" id="PS01124"/>
    </source>
</evidence>
<dbReference type="PANTHER" id="PTHR43280">
    <property type="entry name" value="ARAC-FAMILY TRANSCRIPTIONAL REGULATOR"/>
    <property type="match status" value="1"/>
</dbReference>
<reference evidence="5 6" key="1">
    <citation type="submission" date="2015-03" db="EMBL/GenBank/DDBJ databases">
        <title>Genome sequence of Pseudoalteromonas aurantia.</title>
        <authorList>
            <person name="Xie B.-B."/>
            <person name="Rong J.-C."/>
            <person name="Qin Q.-L."/>
            <person name="Zhang Y.-Z."/>
        </authorList>
    </citation>
    <scope>NUCLEOTIDE SEQUENCE [LARGE SCALE GENOMIC DNA]</scope>
    <source>
        <strain evidence="5 6">208</strain>
    </source>
</reference>
<accession>A0ABR9EHM8</accession>
<dbReference type="SMART" id="SM00342">
    <property type="entry name" value="HTH_ARAC"/>
    <property type="match status" value="1"/>
</dbReference>
<dbReference type="PANTHER" id="PTHR43280:SF29">
    <property type="entry name" value="ARAC-FAMILY TRANSCRIPTIONAL REGULATOR"/>
    <property type="match status" value="1"/>
</dbReference>
<dbReference type="InterPro" id="IPR018060">
    <property type="entry name" value="HTH_AraC"/>
</dbReference>
<name>A0ABR9EHM8_9GAMM</name>
<evidence type="ECO:0000313" key="6">
    <source>
        <dbReference type="Proteomes" id="UP000615755"/>
    </source>
</evidence>
<dbReference type="Pfam" id="PF12833">
    <property type="entry name" value="HTH_18"/>
    <property type="match status" value="1"/>
</dbReference>
<keyword evidence="3" id="KW-0804">Transcription</keyword>
<dbReference type="Gene3D" id="1.10.10.60">
    <property type="entry name" value="Homeodomain-like"/>
    <property type="match status" value="2"/>
</dbReference>
<evidence type="ECO:0000256" key="3">
    <source>
        <dbReference type="ARBA" id="ARBA00023163"/>
    </source>
</evidence>